<dbReference type="GO" id="GO:0008374">
    <property type="term" value="F:O-acyltransferase activity"/>
    <property type="evidence" value="ECO:0007669"/>
    <property type="project" value="InterPro"/>
</dbReference>
<organism evidence="1 2">
    <name type="scientific">Apolygus lucorum</name>
    <name type="common">Small green plant bug</name>
    <name type="synonym">Lygocoris lucorum</name>
    <dbReference type="NCBI Taxonomy" id="248454"/>
    <lineage>
        <taxon>Eukaryota</taxon>
        <taxon>Metazoa</taxon>
        <taxon>Ecdysozoa</taxon>
        <taxon>Arthropoda</taxon>
        <taxon>Hexapoda</taxon>
        <taxon>Insecta</taxon>
        <taxon>Pterygota</taxon>
        <taxon>Neoptera</taxon>
        <taxon>Paraneoptera</taxon>
        <taxon>Hemiptera</taxon>
        <taxon>Heteroptera</taxon>
        <taxon>Panheteroptera</taxon>
        <taxon>Cimicomorpha</taxon>
        <taxon>Miridae</taxon>
        <taxon>Mirini</taxon>
        <taxon>Apolygus</taxon>
    </lineage>
</organism>
<dbReference type="SUPFAM" id="SSF53474">
    <property type="entry name" value="alpha/beta-Hydrolases"/>
    <property type="match status" value="1"/>
</dbReference>
<reference evidence="1" key="1">
    <citation type="journal article" date="2021" name="Mol. Ecol. Resour.">
        <title>Apolygus lucorum genome provides insights into omnivorousness and mesophyll feeding.</title>
        <authorList>
            <person name="Liu Y."/>
            <person name="Liu H."/>
            <person name="Wang H."/>
            <person name="Huang T."/>
            <person name="Liu B."/>
            <person name="Yang B."/>
            <person name="Yin L."/>
            <person name="Li B."/>
            <person name="Zhang Y."/>
            <person name="Zhang S."/>
            <person name="Jiang F."/>
            <person name="Zhang X."/>
            <person name="Ren Y."/>
            <person name="Wang B."/>
            <person name="Wang S."/>
            <person name="Lu Y."/>
            <person name="Wu K."/>
            <person name="Fan W."/>
            <person name="Wang G."/>
        </authorList>
    </citation>
    <scope>NUCLEOTIDE SEQUENCE</scope>
    <source>
        <strain evidence="1">12Hb</strain>
    </source>
</reference>
<dbReference type="Pfam" id="PF02450">
    <property type="entry name" value="LCAT"/>
    <property type="match status" value="1"/>
</dbReference>
<accession>A0A8S9Y572</accession>
<dbReference type="InterPro" id="IPR003386">
    <property type="entry name" value="LACT/PDAT_acylTrfase"/>
</dbReference>
<dbReference type="GO" id="GO:0006629">
    <property type="term" value="P:lipid metabolic process"/>
    <property type="evidence" value="ECO:0007669"/>
    <property type="project" value="InterPro"/>
</dbReference>
<name>A0A8S9Y572_APOLU</name>
<dbReference type="Proteomes" id="UP000466442">
    <property type="component" value="Unassembled WGS sequence"/>
</dbReference>
<evidence type="ECO:0000313" key="2">
    <source>
        <dbReference type="Proteomes" id="UP000466442"/>
    </source>
</evidence>
<dbReference type="EMBL" id="WIXP02000002">
    <property type="protein sequence ID" value="KAF6214995.1"/>
    <property type="molecule type" value="Genomic_DNA"/>
</dbReference>
<protein>
    <submittedName>
        <fullName evidence="1">Uncharacterized protein</fullName>
    </submittedName>
</protein>
<dbReference type="InterPro" id="IPR029058">
    <property type="entry name" value="AB_hydrolase_fold"/>
</dbReference>
<evidence type="ECO:0000313" key="1">
    <source>
        <dbReference type="EMBL" id="KAF6214995.1"/>
    </source>
</evidence>
<dbReference type="PANTHER" id="PTHR11440">
    <property type="entry name" value="LECITHIN-CHOLESTEROL ACYLTRANSFERASE-RELATED"/>
    <property type="match status" value="1"/>
</dbReference>
<keyword evidence="2" id="KW-1185">Reference proteome</keyword>
<sequence length="282" mass="32521">MGRCCRRPVAVLSLEEVGGGQVGDPKGESQGYFDKVKNLVEDTFRINENKKVVFVTHSYGGNMILLFLRAQTKQWKDKYVRSVISLSSPIGGSMTVFREYTKANWIRYAPSYMCSNLRKLAQSFPSMAYLVPSKEIWGNEVIVSTPLKNYTLRNLKELYEDMDDAEGWEMWKDQQPYVSKAMEPPGVEFHCLYGTNNNQTIAKLVYDHEHQFPNNPRFVMGPGDGSVNLRSLEHCKNWKNQQDQTVYVKHFPNMNHIGIVTDRRMVDYITHVLQGYSKKTQL</sequence>
<proteinExistence type="predicted"/>
<dbReference type="Gene3D" id="3.40.50.1820">
    <property type="entry name" value="alpha/beta hydrolase"/>
    <property type="match status" value="1"/>
</dbReference>
<gene>
    <name evidence="1" type="ORF">GE061_009743</name>
</gene>
<comment type="caution">
    <text evidence="1">The sequence shown here is derived from an EMBL/GenBank/DDBJ whole genome shotgun (WGS) entry which is preliminary data.</text>
</comment>
<dbReference type="AlphaFoldDB" id="A0A8S9Y572"/>
<dbReference type="OrthoDB" id="190846at2759"/>